<feature type="domain" description="Manganese/iron superoxide dismutase C-terminal" evidence="9">
    <location>
        <begin position="96"/>
        <end position="197"/>
    </location>
</feature>
<dbReference type="RefSeq" id="WP_135390487.1">
    <property type="nucleotide sequence ID" value="NZ_PGGK01000017.1"/>
</dbReference>
<dbReference type="InterPro" id="IPR036314">
    <property type="entry name" value="SOD_C_sf"/>
</dbReference>
<dbReference type="InterPro" id="IPR001189">
    <property type="entry name" value="Mn/Fe_SOD"/>
</dbReference>
<keyword evidence="4 6" id="KW-0479">Metal-binding</keyword>
<dbReference type="GO" id="GO:0004784">
    <property type="term" value="F:superoxide dismutase activity"/>
    <property type="evidence" value="ECO:0007669"/>
    <property type="project" value="UniProtKB-EC"/>
</dbReference>
<feature type="binding site" evidence="6">
    <location>
        <position position="30"/>
    </location>
    <ligand>
        <name>Mn(2+)</name>
        <dbReference type="ChEBI" id="CHEBI:29035"/>
    </ligand>
</feature>
<dbReference type="Pfam" id="PF00081">
    <property type="entry name" value="Sod_Fe_N"/>
    <property type="match status" value="1"/>
</dbReference>
<comment type="catalytic activity">
    <reaction evidence="7">
        <text>2 superoxide + 2 H(+) = H2O2 + O2</text>
        <dbReference type="Rhea" id="RHEA:20696"/>
        <dbReference type="ChEBI" id="CHEBI:15378"/>
        <dbReference type="ChEBI" id="CHEBI:15379"/>
        <dbReference type="ChEBI" id="CHEBI:16240"/>
        <dbReference type="ChEBI" id="CHEBI:18421"/>
        <dbReference type="EC" id="1.15.1.1"/>
    </reaction>
</comment>
<evidence type="ECO:0000256" key="7">
    <source>
        <dbReference type="RuleBase" id="RU000414"/>
    </source>
</evidence>
<evidence type="ECO:0000313" key="11">
    <source>
        <dbReference type="Proteomes" id="UP000297295"/>
    </source>
</evidence>
<dbReference type="Gene3D" id="3.55.40.20">
    <property type="entry name" value="Iron/manganese superoxide dismutase, C-terminal domain"/>
    <property type="match status" value="1"/>
</dbReference>
<dbReference type="SUPFAM" id="SSF46609">
    <property type="entry name" value="Fe,Mn superoxide dismutase (SOD), N-terminal domain"/>
    <property type="match status" value="1"/>
</dbReference>
<protein>
    <recommendedName>
        <fullName evidence="3 7">Superoxide dismutase</fullName>
        <ecNumber evidence="3 7">1.15.1.1</ecNumber>
    </recommendedName>
</protein>
<dbReference type="PIRSF" id="PIRSF000349">
    <property type="entry name" value="SODismutase"/>
    <property type="match status" value="1"/>
</dbReference>
<organism evidence="10 11">
    <name type="scientific">Methanolobus halotolerans</name>
    <dbReference type="NCBI Taxonomy" id="2052935"/>
    <lineage>
        <taxon>Archaea</taxon>
        <taxon>Methanobacteriati</taxon>
        <taxon>Methanobacteriota</taxon>
        <taxon>Stenosarchaea group</taxon>
        <taxon>Methanomicrobia</taxon>
        <taxon>Methanosarcinales</taxon>
        <taxon>Methanosarcinaceae</taxon>
        <taxon>Methanolobus</taxon>
    </lineage>
</organism>
<dbReference type="Gene3D" id="1.10.287.990">
    <property type="entry name" value="Fe,Mn superoxide dismutase (SOD) domain"/>
    <property type="match status" value="1"/>
</dbReference>
<dbReference type="OrthoDB" id="32917at2157"/>
<dbReference type="InterPro" id="IPR019833">
    <property type="entry name" value="Mn/Fe_SOD_BS"/>
</dbReference>
<comment type="cofactor">
    <cofactor evidence="1">
        <name>Mn(2+)</name>
        <dbReference type="ChEBI" id="CHEBI:29035"/>
    </cofactor>
</comment>
<feature type="domain" description="Manganese/iron superoxide dismutase N-terminal" evidence="8">
    <location>
        <begin position="5"/>
        <end position="85"/>
    </location>
</feature>
<accession>A0A4E0PUV2</accession>
<feature type="binding site" evidence="6">
    <location>
        <position position="78"/>
    </location>
    <ligand>
        <name>Mn(2+)</name>
        <dbReference type="ChEBI" id="CHEBI:29035"/>
    </ligand>
</feature>
<evidence type="ECO:0000256" key="6">
    <source>
        <dbReference type="PIRSR" id="PIRSR000349-1"/>
    </source>
</evidence>
<comment type="caution">
    <text evidence="10">The sequence shown here is derived from an EMBL/GenBank/DDBJ whole genome shotgun (WGS) entry which is preliminary data.</text>
</comment>
<evidence type="ECO:0000259" key="8">
    <source>
        <dbReference type="Pfam" id="PF00081"/>
    </source>
</evidence>
<dbReference type="PANTHER" id="PTHR11404:SF6">
    <property type="entry name" value="SUPEROXIDE DISMUTASE [MN], MITOCHONDRIAL"/>
    <property type="match status" value="1"/>
</dbReference>
<gene>
    <name evidence="10" type="ORF">CUN85_11710</name>
</gene>
<evidence type="ECO:0000256" key="5">
    <source>
        <dbReference type="ARBA" id="ARBA00023002"/>
    </source>
</evidence>
<comment type="function">
    <text evidence="7">Destroys radicals which are normally produced within the cells and which are toxic to biological systems.</text>
</comment>
<evidence type="ECO:0000256" key="1">
    <source>
        <dbReference type="ARBA" id="ARBA00001936"/>
    </source>
</evidence>
<proteinExistence type="inferred from homology"/>
<feature type="binding site" evidence="6">
    <location>
        <position position="168"/>
    </location>
    <ligand>
        <name>Mn(2+)</name>
        <dbReference type="ChEBI" id="CHEBI:29035"/>
    </ligand>
</feature>
<evidence type="ECO:0000313" key="10">
    <source>
        <dbReference type="EMBL" id="TGC07313.1"/>
    </source>
</evidence>
<dbReference type="InterPro" id="IPR019831">
    <property type="entry name" value="Mn/Fe_SOD_N"/>
</dbReference>
<sequence length="202" mass="23656">MGNKQYTLPDLPYGYAELEPYISEEQLRTHHDKHHSSYVKKANSIMENMEKAIKEDRDYDVKMTAKTLAFNIGGHVLHSYFWPSMGPENKVSKEPVGEIADQIKADFGSYERFKKDFSEAASTVEGSGWVVLTYCHTVEKLAIMQVEKHNDVVFPEYPILMPLDMWEHAFYIDYKNEKTKFIDAFWNIVNWDKIDERFKALK</sequence>
<keyword evidence="5 7" id="KW-0560">Oxidoreductase</keyword>
<dbReference type="SUPFAM" id="SSF54719">
    <property type="entry name" value="Fe,Mn superoxide dismutase (SOD), C-terminal domain"/>
    <property type="match status" value="1"/>
</dbReference>
<dbReference type="EMBL" id="PGGK01000017">
    <property type="protein sequence ID" value="TGC07313.1"/>
    <property type="molecule type" value="Genomic_DNA"/>
</dbReference>
<name>A0A4E0PUV2_9EURY</name>
<evidence type="ECO:0000256" key="3">
    <source>
        <dbReference type="ARBA" id="ARBA00012682"/>
    </source>
</evidence>
<keyword evidence="11" id="KW-1185">Reference proteome</keyword>
<evidence type="ECO:0000256" key="2">
    <source>
        <dbReference type="ARBA" id="ARBA00008714"/>
    </source>
</evidence>
<dbReference type="EC" id="1.15.1.1" evidence="3 7"/>
<dbReference type="AlphaFoldDB" id="A0A4E0PUV2"/>
<dbReference type="PRINTS" id="PR01703">
    <property type="entry name" value="MNSODISMTASE"/>
</dbReference>
<comment type="similarity">
    <text evidence="2 7">Belongs to the iron/manganese superoxide dismutase family.</text>
</comment>
<dbReference type="Pfam" id="PF02777">
    <property type="entry name" value="Sod_Fe_C"/>
    <property type="match status" value="1"/>
</dbReference>
<feature type="binding site" evidence="6">
    <location>
        <position position="164"/>
    </location>
    <ligand>
        <name>Mn(2+)</name>
        <dbReference type="ChEBI" id="CHEBI:29035"/>
    </ligand>
</feature>
<evidence type="ECO:0000256" key="4">
    <source>
        <dbReference type="ARBA" id="ARBA00022723"/>
    </source>
</evidence>
<dbReference type="InterPro" id="IPR050265">
    <property type="entry name" value="Fe/Mn_Superoxide_Dismutase"/>
</dbReference>
<dbReference type="InterPro" id="IPR036324">
    <property type="entry name" value="Mn/Fe_SOD_N_sf"/>
</dbReference>
<reference evidence="10 11" key="1">
    <citation type="submission" date="2017-11" db="EMBL/GenBank/DDBJ databases">
        <title>Isolation and Characterization of Methanogenic Archaea from Saline Meromictic Lake at Siberia.</title>
        <authorList>
            <person name="Shen Y."/>
            <person name="Huang H.-H."/>
            <person name="Lai M.-C."/>
            <person name="Chen S.-C."/>
        </authorList>
    </citation>
    <scope>NUCLEOTIDE SEQUENCE [LARGE SCALE GENOMIC DNA]</scope>
    <source>
        <strain evidence="10 11">SY-01</strain>
    </source>
</reference>
<dbReference type="PANTHER" id="PTHR11404">
    <property type="entry name" value="SUPEROXIDE DISMUTASE 2"/>
    <property type="match status" value="1"/>
</dbReference>
<dbReference type="PROSITE" id="PS00088">
    <property type="entry name" value="SOD_MN"/>
    <property type="match status" value="1"/>
</dbReference>
<dbReference type="Proteomes" id="UP000297295">
    <property type="component" value="Unassembled WGS sequence"/>
</dbReference>
<dbReference type="GO" id="GO:0046872">
    <property type="term" value="F:metal ion binding"/>
    <property type="evidence" value="ECO:0007669"/>
    <property type="project" value="UniProtKB-KW"/>
</dbReference>
<evidence type="ECO:0000259" key="9">
    <source>
        <dbReference type="Pfam" id="PF02777"/>
    </source>
</evidence>
<dbReference type="FunFam" id="3.55.40.20:FF:000004">
    <property type="entry name" value="Superoxide dismutase [Fe]"/>
    <property type="match status" value="1"/>
</dbReference>
<dbReference type="InterPro" id="IPR019832">
    <property type="entry name" value="Mn/Fe_SOD_C"/>
</dbReference>